<dbReference type="InterPro" id="IPR038673">
    <property type="entry name" value="OprB_sf"/>
</dbReference>
<dbReference type="Gene3D" id="2.40.160.180">
    <property type="entry name" value="Carbohydrate-selective porin OprB"/>
    <property type="match status" value="1"/>
</dbReference>
<dbReference type="Pfam" id="PF04966">
    <property type="entry name" value="OprB"/>
    <property type="match status" value="1"/>
</dbReference>
<dbReference type="InterPro" id="IPR007049">
    <property type="entry name" value="Carb-sel_porin_OprB"/>
</dbReference>
<comment type="similarity">
    <text evidence="1 2">Belongs to the OprB family.</text>
</comment>
<protein>
    <submittedName>
        <fullName evidence="3">Carbohydrate porin</fullName>
    </submittedName>
</protein>
<dbReference type="Proteomes" id="UP000809529">
    <property type="component" value="Unassembled WGS sequence"/>
</dbReference>
<evidence type="ECO:0000256" key="1">
    <source>
        <dbReference type="ARBA" id="ARBA00008769"/>
    </source>
</evidence>
<evidence type="ECO:0000313" key="4">
    <source>
        <dbReference type="Proteomes" id="UP000809529"/>
    </source>
</evidence>
<name>A0ABS1ZLW8_9PSED</name>
<comment type="caution">
    <text evidence="3">The sequence shown here is derived from an EMBL/GenBank/DDBJ whole genome shotgun (WGS) entry which is preliminary data.</text>
</comment>
<evidence type="ECO:0000313" key="3">
    <source>
        <dbReference type="EMBL" id="MBM1196900.1"/>
    </source>
</evidence>
<keyword evidence="2" id="KW-0732">Signal</keyword>
<sequence length="437" mass="47578">MKHSYLSLPHRAPLIPGLLVGLACAMSQPAFADVADNDTDVFSRKTLSGNWGGLRHQLEDDGVKFTADYTGETAYNLHGGLHRSARYSQNIKLGVQFDLSKLYGLDNAGKVQITFNDRRGNSASEDLVGNRLPIQENYGGLYTRLTELSYERSLFTPALNVKLGYMAMGNDIGGLDSGILCNFMNAGFCGHPLNMSGGSGWSNYPNAHLGARIKYDLSPSWQLRVAAFNVDPSSNGNSSRAWHLGPKHTTGTVVPIELVYKQQSELPGEYKLGYYYDSSDAKRIGSDKEVAGRGGHYLLVDQAVWNSTTAKGRSVHVFGQYSAASSAASPFTKWYGVGMVLNKPFAGRPHDTLAIGYGRAVPNPRSREVLESAAIAHGEFVPNLDSGEQLLEISYGYQATPWLLLRPDLQYIIEPGAFSGEQIQNALVIGLQAKATF</sequence>
<organism evidence="3 4">
    <name type="scientific">Pseudomonas weihenstephanensis</name>
    <dbReference type="NCBI Taxonomy" id="1608994"/>
    <lineage>
        <taxon>Bacteria</taxon>
        <taxon>Pseudomonadati</taxon>
        <taxon>Pseudomonadota</taxon>
        <taxon>Gammaproteobacteria</taxon>
        <taxon>Pseudomonadales</taxon>
        <taxon>Pseudomonadaceae</taxon>
        <taxon>Pseudomonas</taxon>
    </lineage>
</organism>
<dbReference type="PROSITE" id="PS51257">
    <property type="entry name" value="PROKAR_LIPOPROTEIN"/>
    <property type="match status" value="1"/>
</dbReference>
<accession>A0ABS1ZLW8</accession>
<gene>
    <name evidence="3" type="ORF">GYN02_17165</name>
</gene>
<evidence type="ECO:0000256" key="2">
    <source>
        <dbReference type="RuleBase" id="RU363072"/>
    </source>
</evidence>
<dbReference type="EMBL" id="JAAEBW010000010">
    <property type="protein sequence ID" value="MBM1196900.1"/>
    <property type="molecule type" value="Genomic_DNA"/>
</dbReference>
<dbReference type="PANTHER" id="PTHR37944:SF1">
    <property type="entry name" value="PORIN B"/>
    <property type="match status" value="1"/>
</dbReference>
<keyword evidence="4" id="KW-1185">Reference proteome</keyword>
<proteinExistence type="inferred from homology"/>
<dbReference type="InterPro" id="IPR052932">
    <property type="entry name" value="OprB_Porin"/>
</dbReference>
<feature type="signal peptide" evidence="2">
    <location>
        <begin position="1"/>
        <end position="32"/>
    </location>
</feature>
<reference evidence="3 4" key="1">
    <citation type="submission" date="2020-01" db="EMBL/GenBank/DDBJ databases">
        <title>Comparative genomics of meat spoilage bacteria.</title>
        <authorList>
            <person name="Hilgarth M."/>
            <person name="Vogel R.F."/>
        </authorList>
    </citation>
    <scope>NUCLEOTIDE SEQUENCE [LARGE SCALE GENOMIC DNA]</scope>
    <source>
        <strain evidence="3 4">TMW2.2077</strain>
    </source>
</reference>
<dbReference type="PANTHER" id="PTHR37944">
    <property type="entry name" value="PORIN B"/>
    <property type="match status" value="1"/>
</dbReference>
<feature type="chain" id="PRO_5044985139" evidence="2">
    <location>
        <begin position="33"/>
        <end position="437"/>
    </location>
</feature>